<name>A0A3L8S3P7_CHLGU</name>
<feature type="signal peptide" evidence="1">
    <location>
        <begin position="1"/>
        <end position="27"/>
    </location>
</feature>
<gene>
    <name evidence="2" type="ORF">DV515_00012422</name>
</gene>
<organism evidence="2 3">
    <name type="scientific">Chloebia gouldiae</name>
    <name type="common">Gouldian finch</name>
    <name type="synonym">Erythrura gouldiae</name>
    <dbReference type="NCBI Taxonomy" id="44316"/>
    <lineage>
        <taxon>Eukaryota</taxon>
        <taxon>Metazoa</taxon>
        <taxon>Chordata</taxon>
        <taxon>Craniata</taxon>
        <taxon>Vertebrata</taxon>
        <taxon>Euteleostomi</taxon>
        <taxon>Archelosauria</taxon>
        <taxon>Archosauria</taxon>
        <taxon>Dinosauria</taxon>
        <taxon>Saurischia</taxon>
        <taxon>Theropoda</taxon>
        <taxon>Coelurosauria</taxon>
        <taxon>Aves</taxon>
        <taxon>Neognathae</taxon>
        <taxon>Neoaves</taxon>
        <taxon>Telluraves</taxon>
        <taxon>Australaves</taxon>
        <taxon>Passeriformes</taxon>
        <taxon>Passeroidea</taxon>
        <taxon>Passeridae</taxon>
        <taxon>Chloebia</taxon>
    </lineage>
</organism>
<protein>
    <recommendedName>
        <fullName evidence="4">Secreted protein</fullName>
    </recommendedName>
</protein>
<feature type="chain" id="PRO_5017984569" description="Secreted protein" evidence="1">
    <location>
        <begin position="28"/>
        <end position="181"/>
    </location>
</feature>
<evidence type="ECO:0008006" key="4">
    <source>
        <dbReference type="Google" id="ProtNLM"/>
    </source>
</evidence>
<evidence type="ECO:0000313" key="2">
    <source>
        <dbReference type="EMBL" id="RLV96838.1"/>
    </source>
</evidence>
<evidence type="ECO:0000256" key="1">
    <source>
        <dbReference type="SAM" id="SignalP"/>
    </source>
</evidence>
<dbReference type="AlphaFoldDB" id="A0A3L8S3P7"/>
<evidence type="ECO:0000313" key="3">
    <source>
        <dbReference type="Proteomes" id="UP000276834"/>
    </source>
</evidence>
<keyword evidence="3" id="KW-1185">Reference proteome</keyword>
<sequence>MGSSAQGQSLLFLFTAAGFLCCVPGEALCPADSLVCAVVVYHPICFPECLCCVCLRCFHICIIPNCAPGQSVPCWDGRRSKGSKALRVLQGQRFSCPLLAAPAFSIFTITWLMKGRVSALDSQKRMGVEAQKCRGGQVTHFSGFGHQARTQASRLGVQLKVGEIAFCACRWGVGGGVENQH</sequence>
<proteinExistence type="predicted"/>
<dbReference type="EMBL" id="QUSF01000067">
    <property type="protein sequence ID" value="RLV96838.1"/>
    <property type="molecule type" value="Genomic_DNA"/>
</dbReference>
<dbReference type="Proteomes" id="UP000276834">
    <property type="component" value="Unassembled WGS sequence"/>
</dbReference>
<comment type="caution">
    <text evidence="2">The sequence shown here is derived from an EMBL/GenBank/DDBJ whole genome shotgun (WGS) entry which is preliminary data.</text>
</comment>
<accession>A0A3L8S3P7</accession>
<reference evidence="2 3" key="1">
    <citation type="journal article" date="2018" name="Proc. R. Soc. B">
        <title>A non-coding region near Follistatin controls head colour polymorphism in the Gouldian finch.</title>
        <authorList>
            <person name="Toomey M.B."/>
            <person name="Marques C.I."/>
            <person name="Andrade P."/>
            <person name="Araujo P.M."/>
            <person name="Sabatino S."/>
            <person name="Gazda M.A."/>
            <person name="Afonso S."/>
            <person name="Lopes R.J."/>
            <person name="Corbo J.C."/>
            <person name="Carneiro M."/>
        </authorList>
    </citation>
    <scope>NUCLEOTIDE SEQUENCE [LARGE SCALE GENOMIC DNA]</scope>
    <source>
        <strain evidence="2">Red01</strain>
        <tissue evidence="2">Muscle</tissue>
    </source>
</reference>
<keyword evidence="1" id="KW-0732">Signal</keyword>